<dbReference type="InterPro" id="IPR048440">
    <property type="entry name" value="MASE10"/>
</dbReference>
<dbReference type="PROSITE" id="PS50112">
    <property type="entry name" value="PAS"/>
    <property type="match status" value="1"/>
</dbReference>
<evidence type="ECO:0000259" key="4">
    <source>
        <dbReference type="PROSITE" id="PS50125"/>
    </source>
</evidence>
<dbReference type="PROSITE" id="PS50125">
    <property type="entry name" value="GUANYLATE_CYCLASE_2"/>
    <property type="match status" value="1"/>
</dbReference>
<keyword evidence="1" id="KW-1133">Transmembrane helix</keyword>
<evidence type="ECO:0000259" key="3">
    <source>
        <dbReference type="PROSITE" id="PS50113"/>
    </source>
</evidence>
<dbReference type="InterPro" id="IPR050697">
    <property type="entry name" value="Adenylyl/Guanylyl_Cyclase_3/4"/>
</dbReference>
<keyword evidence="7" id="KW-1185">Reference proteome</keyword>
<dbReference type="CDD" id="cd00130">
    <property type="entry name" value="PAS"/>
    <property type="match status" value="1"/>
</dbReference>
<dbReference type="InterPro" id="IPR003660">
    <property type="entry name" value="HAMP_dom"/>
</dbReference>
<dbReference type="InterPro" id="IPR029016">
    <property type="entry name" value="GAF-like_dom_sf"/>
</dbReference>
<feature type="domain" description="PAS" evidence="2">
    <location>
        <begin position="453"/>
        <end position="494"/>
    </location>
</feature>
<dbReference type="PROSITE" id="PS50113">
    <property type="entry name" value="PAC"/>
    <property type="match status" value="1"/>
</dbReference>
<dbReference type="InterPro" id="IPR029787">
    <property type="entry name" value="Nucleotide_cyclase"/>
</dbReference>
<organism evidence="6 7">
    <name type="scientific">Pseudomarimonas salicorniae</name>
    <dbReference type="NCBI Taxonomy" id="2933270"/>
    <lineage>
        <taxon>Bacteria</taxon>
        <taxon>Pseudomonadati</taxon>
        <taxon>Pseudomonadota</taxon>
        <taxon>Gammaproteobacteria</taxon>
        <taxon>Lysobacterales</taxon>
        <taxon>Lysobacteraceae</taxon>
        <taxon>Pseudomarimonas</taxon>
    </lineage>
</organism>
<dbReference type="Proteomes" id="UP001431449">
    <property type="component" value="Unassembled WGS sequence"/>
</dbReference>
<dbReference type="InterPro" id="IPR001610">
    <property type="entry name" value="PAC"/>
</dbReference>
<dbReference type="PROSITE" id="PS50885">
    <property type="entry name" value="HAMP"/>
    <property type="match status" value="1"/>
</dbReference>
<feature type="transmembrane region" description="Helical" evidence="1">
    <location>
        <begin position="171"/>
        <end position="191"/>
    </location>
</feature>
<feature type="transmembrane region" description="Helical" evidence="1">
    <location>
        <begin position="92"/>
        <end position="112"/>
    </location>
</feature>
<dbReference type="Gene3D" id="3.30.70.1230">
    <property type="entry name" value="Nucleotide cyclase"/>
    <property type="match status" value="1"/>
</dbReference>
<protein>
    <submittedName>
        <fullName evidence="6">GAF domain-containing protein</fullName>
    </submittedName>
</protein>
<comment type="caution">
    <text evidence="6">The sequence shown here is derived from an EMBL/GenBank/DDBJ whole genome shotgun (WGS) entry which is preliminary data.</text>
</comment>
<evidence type="ECO:0000256" key="1">
    <source>
        <dbReference type="SAM" id="Phobius"/>
    </source>
</evidence>
<evidence type="ECO:0000259" key="5">
    <source>
        <dbReference type="PROSITE" id="PS50885"/>
    </source>
</evidence>
<dbReference type="PANTHER" id="PTHR43081:SF1">
    <property type="entry name" value="ADENYLATE CYCLASE, TERMINAL-DIFFERENTIATION SPECIFIC"/>
    <property type="match status" value="1"/>
</dbReference>
<feature type="domain" description="Guanylate cyclase" evidence="4">
    <location>
        <begin position="599"/>
        <end position="731"/>
    </location>
</feature>
<dbReference type="Gene3D" id="3.30.450.20">
    <property type="entry name" value="PAS domain"/>
    <property type="match status" value="1"/>
</dbReference>
<dbReference type="InterPro" id="IPR000014">
    <property type="entry name" value="PAS"/>
</dbReference>
<dbReference type="InterPro" id="IPR003018">
    <property type="entry name" value="GAF"/>
</dbReference>
<feature type="transmembrane region" description="Helical" evidence="1">
    <location>
        <begin position="28"/>
        <end position="45"/>
    </location>
</feature>
<feature type="transmembrane region" description="Helical" evidence="1">
    <location>
        <begin position="52"/>
        <end position="72"/>
    </location>
</feature>
<dbReference type="InterPro" id="IPR000700">
    <property type="entry name" value="PAS-assoc_C"/>
</dbReference>
<proteinExistence type="predicted"/>
<dbReference type="Gene3D" id="3.30.450.40">
    <property type="match status" value="1"/>
</dbReference>
<dbReference type="Pfam" id="PF20970">
    <property type="entry name" value="MASE10"/>
    <property type="match status" value="1"/>
</dbReference>
<name>A0ABT0GKW6_9GAMM</name>
<evidence type="ECO:0000313" key="7">
    <source>
        <dbReference type="Proteomes" id="UP001431449"/>
    </source>
</evidence>
<feature type="transmembrane region" description="Helical" evidence="1">
    <location>
        <begin position="212"/>
        <end position="233"/>
    </location>
</feature>
<dbReference type="PANTHER" id="PTHR43081">
    <property type="entry name" value="ADENYLATE CYCLASE, TERMINAL-DIFFERENTIATION SPECIFIC-RELATED"/>
    <property type="match status" value="1"/>
</dbReference>
<feature type="domain" description="HAMP" evidence="5">
    <location>
        <begin position="248"/>
        <end position="289"/>
    </location>
</feature>
<dbReference type="InterPro" id="IPR035965">
    <property type="entry name" value="PAS-like_dom_sf"/>
</dbReference>
<dbReference type="InterPro" id="IPR001054">
    <property type="entry name" value="A/G_cyclase"/>
</dbReference>
<dbReference type="SMART" id="SM00044">
    <property type="entry name" value="CYCc"/>
    <property type="match status" value="1"/>
</dbReference>
<dbReference type="Pfam" id="PF01590">
    <property type="entry name" value="GAF"/>
    <property type="match status" value="1"/>
</dbReference>
<keyword evidence="1" id="KW-0472">Membrane</keyword>
<dbReference type="Pfam" id="PF00989">
    <property type="entry name" value="PAS"/>
    <property type="match status" value="1"/>
</dbReference>
<dbReference type="SUPFAM" id="SSF55785">
    <property type="entry name" value="PYP-like sensor domain (PAS domain)"/>
    <property type="match status" value="1"/>
</dbReference>
<dbReference type="SUPFAM" id="SSF55073">
    <property type="entry name" value="Nucleotide cyclase"/>
    <property type="match status" value="1"/>
</dbReference>
<reference evidence="6" key="1">
    <citation type="submission" date="2022-04" db="EMBL/GenBank/DDBJ databases">
        <title>Lysobacter sp. CAU 1642 isolated from sea sand.</title>
        <authorList>
            <person name="Kim W."/>
        </authorList>
    </citation>
    <scope>NUCLEOTIDE SEQUENCE</scope>
    <source>
        <strain evidence="6">CAU 1642</strain>
    </source>
</reference>
<gene>
    <name evidence="6" type="ORF">M0G41_15235</name>
</gene>
<sequence length="852" mass="93177">MSTSSPLTRPDAAPTRYFAGDGEHDHRLILAYYVAAVGVLSLYGIRVCPFIAGLDALAVIATFLVAFTAAFGLKLALEPRLMPAGEPFTLSIYQFAIDLALFTAVGVGISLYNHHIHGFPLESGGKVLIGCMMFGIFAGLDNGLRRERRTPSPLDRITETPRKIFPITDRLFVIFVCVGIFTGAVSGLVIVKDIDYLIAHIDDEPHAKLRRAIFIDIAFVIGTVLVLAMRLLWSYGNNLAYILRLQIDGLAHVSEGRLDTFVPIITRDEFSLIAAKTNRMIASLRDAHREQDELFAVSQALATELRLDPLLTLIVATTRGFVGADRVSLFLHDAERDELWGRVAEGSAEPIRFAADRGIAGECFRSQQPVRIDDAYADPRFNPEFDRRSGYTTRSLLCVPVEDRDGRCIGVIQAINKLGGRFDVNDERRLRAFAAQAAIALVNAQLFADLARAQRYSESILRSLTNGVVTLNPQGQIVTANAAAQALLGLDGSDQGSDFVECMGTGNDWLISAREAGREHYLGEVELIRRDGSTRQAVTSRVPLADPDGRALGTMLVFDDVTEEKRVRNTLSRYLAPQVAEQMLANADLNLGGVDQRATVLFSDIRDFTTISEQLGARDTVAMLNEYFSQMVEAISAEHGILDKFIGDAVMALFGVPFPGEDDADHAVRAALSMQERLVELNARRAERGEAPLAIGIGLSTGELVAGNVGSPKRMDYTVIGDTVNLSARLESATKTYGVSILLSDATKQALRGDYPLRELDRVRVKGKQQAAVIHQLMLPAEQLAPAALEQYSGARERYLSGEWAEAAALLEDLCRAHPEDGPSATLLRRCRRLAEQAPAYWDGAWPPPENG</sequence>
<dbReference type="CDD" id="cd07302">
    <property type="entry name" value="CHD"/>
    <property type="match status" value="1"/>
</dbReference>
<dbReference type="SUPFAM" id="SSF55781">
    <property type="entry name" value="GAF domain-like"/>
    <property type="match status" value="1"/>
</dbReference>
<dbReference type="InterPro" id="IPR013767">
    <property type="entry name" value="PAS_fold"/>
</dbReference>
<feature type="domain" description="PAC" evidence="3">
    <location>
        <begin position="521"/>
        <end position="573"/>
    </location>
</feature>
<dbReference type="SMART" id="SM00086">
    <property type="entry name" value="PAC"/>
    <property type="match status" value="1"/>
</dbReference>
<dbReference type="RefSeq" id="WP_248210755.1">
    <property type="nucleotide sequence ID" value="NZ_JALNMH010000013.1"/>
</dbReference>
<dbReference type="SMART" id="SM00065">
    <property type="entry name" value="GAF"/>
    <property type="match status" value="1"/>
</dbReference>
<dbReference type="NCBIfam" id="TIGR00229">
    <property type="entry name" value="sensory_box"/>
    <property type="match status" value="1"/>
</dbReference>
<keyword evidence="1" id="KW-0812">Transmembrane</keyword>
<evidence type="ECO:0000313" key="6">
    <source>
        <dbReference type="EMBL" id="MCK7595022.1"/>
    </source>
</evidence>
<dbReference type="EMBL" id="JALNMH010000013">
    <property type="protein sequence ID" value="MCK7595022.1"/>
    <property type="molecule type" value="Genomic_DNA"/>
</dbReference>
<evidence type="ECO:0000259" key="2">
    <source>
        <dbReference type="PROSITE" id="PS50112"/>
    </source>
</evidence>
<dbReference type="Pfam" id="PF00211">
    <property type="entry name" value="Guanylate_cyc"/>
    <property type="match status" value="1"/>
</dbReference>
<feature type="transmembrane region" description="Helical" evidence="1">
    <location>
        <begin position="124"/>
        <end position="140"/>
    </location>
</feature>
<accession>A0ABT0GKW6</accession>